<dbReference type="Gene3D" id="1.25.40.10">
    <property type="entry name" value="Tetratricopeptide repeat domain"/>
    <property type="match status" value="1"/>
</dbReference>
<dbReference type="SMART" id="SM00028">
    <property type="entry name" value="TPR"/>
    <property type="match status" value="3"/>
</dbReference>
<keyword evidence="10" id="KW-0067">ATP-binding</keyword>
<keyword evidence="8" id="KW-0472">Membrane</keyword>
<keyword evidence="11" id="KW-1185">Reference proteome</keyword>
<dbReference type="Gene3D" id="3.30.565.10">
    <property type="entry name" value="Histidine kinase-like ATPase, C-terminal domain"/>
    <property type="match status" value="1"/>
</dbReference>
<keyword evidence="5" id="KW-0902">Two-component regulatory system</keyword>
<dbReference type="EMBL" id="QEAS01000013">
    <property type="protein sequence ID" value="PWG79682.1"/>
    <property type="molecule type" value="Genomic_DNA"/>
</dbReference>
<keyword evidence="4" id="KW-0418">Kinase</keyword>
<evidence type="ECO:0000259" key="9">
    <source>
        <dbReference type="Pfam" id="PF02518"/>
    </source>
</evidence>
<dbReference type="GO" id="GO:0004673">
    <property type="term" value="F:protein histidine kinase activity"/>
    <property type="evidence" value="ECO:0007669"/>
    <property type="project" value="UniProtKB-EC"/>
</dbReference>
<feature type="repeat" description="TPR" evidence="6">
    <location>
        <begin position="99"/>
        <end position="132"/>
    </location>
</feature>
<dbReference type="AlphaFoldDB" id="A0A2U2PED0"/>
<comment type="caution">
    <text evidence="10">The sequence shown here is derived from an EMBL/GenBank/DDBJ whole genome shotgun (WGS) entry which is preliminary data.</text>
</comment>
<keyword evidence="8" id="KW-0812">Transmembrane</keyword>
<dbReference type="InterPro" id="IPR019734">
    <property type="entry name" value="TPR_rpt"/>
</dbReference>
<dbReference type="Pfam" id="PF02518">
    <property type="entry name" value="HATPase_c"/>
    <property type="match status" value="1"/>
</dbReference>
<dbReference type="GO" id="GO:0005524">
    <property type="term" value="F:ATP binding"/>
    <property type="evidence" value="ECO:0007669"/>
    <property type="project" value="UniProtKB-KW"/>
</dbReference>
<keyword evidence="6" id="KW-0802">TPR repeat</keyword>
<dbReference type="InterPro" id="IPR050482">
    <property type="entry name" value="Sensor_HK_TwoCompSys"/>
</dbReference>
<dbReference type="GO" id="GO:0000160">
    <property type="term" value="P:phosphorelay signal transduction system"/>
    <property type="evidence" value="ECO:0007669"/>
    <property type="project" value="UniProtKB-KW"/>
</dbReference>
<name>A0A2U2PED0_9SPHI</name>
<dbReference type="EC" id="2.7.13.3" evidence="2"/>
<sequence>MLTTGFLACRREDTPSPPVIISPDLQKAESFLDKQNDSAFYYLNKVVTASKDSLQTAIAYNEMAVVQSDAGDYFGAQESLSMSLRFLDHRNEKHHKCLASDYNELGVASIKLQHYDVAPGYFDQALRFSNDHKFRLSIYNNKAFAYQKMGNYPEAIKIYSKILPQTARKKTYARILTNMATSRWRYHPDYNPVAELLRALKIREDEKDLWGLNSSFTHLADYYSKSRPDSALFYANAMHRVARQINSPDDELEALGFLVRLSAPKAAKAYFGRYQQLNDSLVSARRAAGNQFALIRYDVERNKTENLRLQKDNAEKKYQLVIRNGLLATGVAVVIILIIAGYLQYRKWKRRKEHEKQEAILETRRKASKDVHDSLSNDIYLLMKRIKHDPELDRGWMLNQTELVYRRSRNISYEILTDTDESFPERIGELIKSFSTESTKVMLVGNDPDLWQKVSSEAKLELKLILQELMVNMQKHSRAANVVVKFEDKGDTCQITYMDDGIGIQPGIVHQNGLTNTGTRIKTIRGRIIFGSNEGKGLRIDISFPFA</sequence>
<dbReference type="PANTHER" id="PTHR24421:SF10">
    <property type="entry name" value="NITRATE_NITRITE SENSOR PROTEIN NARQ"/>
    <property type="match status" value="1"/>
</dbReference>
<accession>A0A2U2PED0</accession>
<evidence type="ECO:0000256" key="5">
    <source>
        <dbReference type="ARBA" id="ARBA00023012"/>
    </source>
</evidence>
<evidence type="ECO:0000256" key="4">
    <source>
        <dbReference type="ARBA" id="ARBA00022777"/>
    </source>
</evidence>
<dbReference type="Proteomes" id="UP000245647">
    <property type="component" value="Unassembled WGS sequence"/>
</dbReference>
<keyword evidence="7" id="KW-0175">Coiled coil</keyword>
<dbReference type="PROSITE" id="PS50005">
    <property type="entry name" value="TPR"/>
    <property type="match status" value="1"/>
</dbReference>
<evidence type="ECO:0000313" key="10">
    <source>
        <dbReference type="EMBL" id="PWG79682.1"/>
    </source>
</evidence>
<gene>
    <name evidence="10" type="ORF">DDR33_15800</name>
</gene>
<keyword evidence="10" id="KW-0547">Nucleotide-binding</keyword>
<comment type="catalytic activity">
    <reaction evidence="1">
        <text>ATP + protein L-histidine = ADP + protein N-phospho-L-histidine.</text>
        <dbReference type="EC" id="2.7.13.3"/>
    </reaction>
</comment>
<evidence type="ECO:0000256" key="1">
    <source>
        <dbReference type="ARBA" id="ARBA00000085"/>
    </source>
</evidence>
<evidence type="ECO:0000256" key="8">
    <source>
        <dbReference type="SAM" id="Phobius"/>
    </source>
</evidence>
<dbReference type="CDD" id="cd16917">
    <property type="entry name" value="HATPase_UhpB-NarQ-NarX-like"/>
    <property type="match status" value="1"/>
</dbReference>
<reference evidence="10 11" key="1">
    <citation type="submission" date="2018-04" db="EMBL/GenBank/DDBJ databases">
        <title>Pedobacter chongqingensis sp. nov., isolated from a rottenly hemp rope.</title>
        <authorList>
            <person name="Cai Y."/>
        </authorList>
    </citation>
    <scope>NUCLEOTIDE SEQUENCE [LARGE SCALE GENOMIC DNA]</scope>
    <source>
        <strain evidence="10 11">FJ4-8</strain>
    </source>
</reference>
<dbReference type="SUPFAM" id="SSF55874">
    <property type="entry name" value="ATPase domain of HSP90 chaperone/DNA topoisomerase II/histidine kinase"/>
    <property type="match status" value="1"/>
</dbReference>
<feature type="domain" description="Histidine kinase/HSP90-like ATPase" evidence="9">
    <location>
        <begin position="460"/>
        <end position="546"/>
    </location>
</feature>
<evidence type="ECO:0000313" key="11">
    <source>
        <dbReference type="Proteomes" id="UP000245647"/>
    </source>
</evidence>
<evidence type="ECO:0000256" key="7">
    <source>
        <dbReference type="SAM" id="Coils"/>
    </source>
</evidence>
<evidence type="ECO:0000256" key="6">
    <source>
        <dbReference type="PROSITE-ProRule" id="PRU00339"/>
    </source>
</evidence>
<dbReference type="InterPro" id="IPR036890">
    <property type="entry name" value="HATPase_C_sf"/>
</dbReference>
<dbReference type="OrthoDB" id="943406at2"/>
<dbReference type="InterPro" id="IPR011990">
    <property type="entry name" value="TPR-like_helical_dom_sf"/>
</dbReference>
<protein>
    <recommendedName>
        <fullName evidence="2">histidine kinase</fullName>
        <ecNumber evidence="2">2.7.13.3</ecNumber>
    </recommendedName>
</protein>
<feature type="coiled-coil region" evidence="7">
    <location>
        <begin position="297"/>
        <end position="324"/>
    </location>
</feature>
<evidence type="ECO:0000256" key="2">
    <source>
        <dbReference type="ARBA" id="ARBA00012438"/>
    </source>
</evidence>
<dbReference type="SUPFAM" id="SSF48452">
    <property type="entry name" value="TPR-like"/>
    <property type="match status" value="2"/>
</dbReference>
<dbReference type="PANTHER" id="PTHR24421">
    <property type="entry name" value="NITRATE/NITRITE SENSOR PROTEIN NARX-RELATED"/>
    <property type="match status" value="1"/>
</dbReference>
<keyword evidence="8" id="KW-1133">Transmembrane helix</keyword>
<evidence type="ECO:0000256" key="3">
    <source>
        <dbReference type="ARBA" id="ARBA00022679"/>
    </source>
</evidence>
<keyword evidence="3" id="KW-0808">Transferase</keyword>
<feature type="transmembrane region" description="Helical" evidence="8">
    <location>
        <begin position="325"/>
        <end position="343"/>
    </location>
</feature>
<dbReference type="InterPro" id="IPR003594">
    <property type="entry name" value="HATPase_dom"/>
</dbReference>
<proteinExistence type="predicted"/>
<organism evidence="10 11">
    <name type="scientific">Pararcticibacter amylolyticus</name>
    <dbReference type="NCBI Taxonomy" id="2173175"/>
    <lineage>
        <taxon>Bacteria</taxon>
        <taxon>Pseudomonadati</taxon>
        <taxon>Bacteroidota</taxon>
        <taxon>Sphingobacteriia</taxon>
        <taxon>Sphingobacteriales</taxon>
        <taxon>Sphingobacteriaceae</taxon>
        <taxon>Pararcticibacter</taxon>
    </lineage>
</organism>